<evidence type="ECO:0000256" key="5">
    <source>
        <dbReference type="ARBA" id="ARBA00023224"/>
    </source>
</evidence>
<dbReference type="SMART" id="SM00275">
    <property type="entry name" value="G_alpha"/>
    <property type="match status" value="1"/>
</dbReference>
<name>A0ABR3F403_9AGAR</name>
<dbReference type="InterPro" id="IPR011025">
    <property type="entry name" value="GproteinA_insert"/>
</dbReference>
<dbReference type="EMBL" id="JBAHYK010001045">
    <property type="protein sequence ID" value="KAL0569825.1"/>
    <property type="molecule type" value="Genomic_DNA"/>
</dbReference>
<dbReference type="PANTHER" id="PTHR10218:SF369">
    <property type="entry name" value="GUANINE NUCLEOTIDE-BINDING PROTEIN ALPHA-2 SUBUNIT"/>
    <property type="match status" value="1"/>
</dbReference>
<dbReference type="PANTHER" id="PTHR10218">
    <property type="entry name" value="GTP-BINDING PROTEIN ALPHA SUBUNIT"/>
    <property type="match status" value="1"/>
</dbReference>
<keyword evidence="5" id="KW-0807">Transducer</keyword>
<evidence type="ECO:0000313" key="6">
    <source>
        <dbReference type="EMBL" id="KAL0569825.1"/>
    </source>
</evidence>
<accession>A0ABR3F403</accession>
<sequence>MSSPSPSQPELRQLRTQLQSIHVLGFELDCPEPSHPRFSSRGYPKPKYDDKNNNNWLHHENIPGLRKLKDTIRVDLDVLDKNQKHPPPRRILRNRLLPHLRIRFRLFLLLPPNPPLNGPLPHRRLKTQPALPPCLTPFPLYPRRSYPRVTLRLTRLDPEAEEELNDERIASTIRELEGMGTKVELGERRLGEVLRVPVRVREKRREGMRMGKARGRVWQPTEKINLDLSALIALVSDLTHASLPMSIEEANRRFVPPQKYLEWKRKMTASKARARKMKTNGEIAAEIESGLGDEEGNGDGGMDEELPYHARQDLAKHSRALISQVLQEMGRGGRVKIIQDHRNGIQIRDERCFYGPWGTDTFCTDTTSHTIGCKTRWRKPVTQRQVMGTHATIEKKRSDEIYKQVTEDQKGMKGDCKILVLGSGKSTIVKQMRIEQENGLSESERLTYRPDLAVQASQTKILAISSEIADATHQSWQDSAVHQILAEQQDSLDLMDNAPYLLSDITRTGSPDYLLSEVDASRSYKMTREFTETDVRFKMSALSCVVGFTYNTTIYNNGFCQADYRRSRAETTERRKWIMIHDFEGVTSILFCTALSDYAKSPISDIDTTRLTSSRASSMFNFSMVPAYLVLIVSEQDTAMTAQNNIKVVHAAVKETILQNAIGSSKFLKNQSQEMPVTCPDNAEQPCHA</sequence>
<dbReference type="SUPFAM" id="SSF47895">
    <property type="entry name" value="Transducin (alpha subunit), insertion domain"/>
    <property type="match status" value="1"/>
</dbReference>
<evidence type="ECO:0000256" key="2">
    <source>
        <dbReference type="ARBA" id="ARBA00022741"/>
    </source>
</evidence>
<reference evidence="6 7" key="1">
    <citation type="submission" date="2024-02" db="EMBL/GenBank/DDBJ databases">
        <title>A draft genome for the cacao thread blight pathogen Marasmius crinis-equi.</title>
        <authorList>
            <person name="Cohen S.P."/>
            <person name="Baruah I.K."/>
            <person name="Amoako-Attah I."/>
            <person name="Bukari Y."/>
            <person name="Meinhardt L.W."/>
            <person name="Bailey B.A."/>
        </authorList>
    </citation>
    <scope>NUCLEOTIDE SEQUENCE [LARGE SCALE GENOMIC DNA]</scope>
    <source>
        <strain evidence="6 7">GH-76</strain>
    </source>
</reference>
<dbReference type="PRINTS" id="PR00318">
    <property type="entry name" value="GPROTEINA"/>
</dbReference>
<evidence type="ECO:0000256" key="3">
    <source>
        <dbReference type="ARBA" id="ARBA00022842"/>
    </source>
</evidence>
<comment type="caution">
    <text evidence="6">The sequence shown here is derived from an EMBL/GenBank/DDBJ whole genome shotgun (WGS) entry which is preliminary data.</text>
</comment>
<keyword evidence="4" id="KW-0342">GTP-binding</keyword>
<keyword evidence="7" id="KW-1185">Reference proteome</keyword>
<keyword evidence="2" id="KW-0547">Nucleotide-binding</keyword>
<evidence type="ECO:0000256" key="1">
    <source>
        <dbReference type="ARBA" id="ARBA00022723"/>
    </source>
</evidence>
<dbReference type="InterPro" id="IPR001019">
    <property type="entry name" value="Gprotein_alpha_su"/>
</dbReference>
<proteinExistence type="predicted"/>
<gene>
    <name evidence="6" type="ORF">V5O48_012134</name>
</gene>
<dbReference type="Proteomes" id="UP001465976">
    <property type="component" value="Unassembled WGS sequence"/>
</dbReference>
<dbReference type="PROSITE" id="PS51882">
    <property type="entry name" value="G_ALPHA"/>
    <property type="match status" value="1"/>
</dbReference>
<evidence type="ECO:0000313" key="7">
    <source>
        <dbReference type="Proteomes" id="UP001465976"/>
    </source>
</evidence>
<keyword evidence="1" id="KW-0479">Metal-binding</keyword>
<keyword evidence="3" id="KW-0460">Magnesium</keyword>
<protein>
    <submittedName>
        <fullName evidence="6">Uncharacterized protein</fullName>
    </submittedName>
</protein>
<evidence type="ECO:0000256" key="4">
    <source>
        <dbReference type="ARBA" id="ARBA00023134"/>
    </source>
</evidence>
<dbReference type="Gene3D" id="3.40.50.300">
    <property type="entry name" value="P-loop containing nucleotide triphosphate hydrolases"/>
    <property type="match status" value="2"/>
</dbReference>
<dbReference type="Pfam" id="PF00503">
    <property type="entry name" value="G-alpha"/>
    <property type="match status" value="1"/>
</dbReference>
<organism evidence="6 7">
    <name type="scientific">Marasmius crinis-equi</name>
    <dbReference type="NCBI Taxonomy" id="585013"/>
    <lineage>
        <taxon>Eukaryota</taxon>
        <taxon>Fungi</taxon>
        <taxon>Dikarya</taxon>
        <taxon>Basidiomycota</taxon>
        <taxon>Agaricomycotina</taxon>
        <taxon>Agaricomycetes</taxon>
        <taxon>Agaricomycetidae</taxon>
        <taxon>Agaricales</taxon>
        <taxon>Marasmiineae</taxon>
        <taxon>Marasmiaceae</taxon>
        <taxon>Marasmius</taxon>
    </lineage>
</organism>
<dbReference type="InterPro" id="IPR027417">
    <property type="entry name" value="P-loop_NTPase"/>
</dbReference>